<keyword evidence="1" id="KW-0175">Coiled coil</keyword>
<sequence length="1109" mass="122554">MPTPSPVNPSRAAADGSSSSWPPAPRSFPSAPEMPTPSPVNPSRAAADGSSSSWPPSPTVCAKSVCGRVPVEPDFLCHCGVPALLRRSGTDLNPGRMFFICRKAGFARGCNIWIWQDVLMRFVHDMVDYCAASTHDCLHEKLSLAREALVEMENKLVHLRQEFEAKESEMVEKICQLEVKLQQSQTVLIGAHPQQASCCSSYMEHHNLPSAMTGSAGRRSKRPHYEEDSSEEFVDDEDSEVIRTGKNWSSARKVHMVVSKFNELKKNLVRNIGFGAILDMPLFNKVDRKFTVWLLSSIDCLRRVIVVNGEDLTDMVDMDVQRILGIPRGSRAVSGLNQDQLGGTEFEFRNLKSSELFIKNEYPDGMDNLLMDKFKMAFVVFVMGTFLAPTSKYNAVNPDFFGSLIIPSEIDQYNWAGYVLDRLMEAAARVQDDLRSKRDVSNITGCSLLIQIIYLETLRTAPPCLPGKGSPRVNLYDCERIRKMIQSDKASCSTYTDNPSWGCSQARPKKVSNAPQGVRIASSSTIGQNSHADQRSTQLTHDAESTDLLQSLPVLQSNLTDVLRQHCGNKLSPLQVSALRWFSARTTKHINQLKATLIKDQITLVEKLVSATEAARPLVEPDGYASGNESATEDANPRHHMPPSVLRNNQSQPHSEVPPVPARQAPNSQALSLGSDPNSNRAGHNEAIACPCNSAPLLMPSCSFKTPIAAARQTMSTGHTCDPPSFDLGIDDVQIPPIDPAATEQPDPKEGNVLVKTNTGSQSQVLVAPVSAVHNTAPPTSQHLLGTTTACFAGVGATPKLSKLSNLYAAYQTPEHFIKNSSVAPSKLNEIMSYGGVFARILAAESPSNKDAGAWDDEFTEEMPVKQAHQLQSIWVDHKLPKSIKLSGKDFKDVLSNGDAMSYDFCDIAMRRFNQLDSSAYPEGADVRWRHFLESDFAMFAIAGECTWKSKSIQNQFLGEQVTYNLNRCRMIIIPALVTLTWCCYIFDFKDNVIHIVDPTFRPGTEAIMDKIHEHSAVKLQAALANCIQEFFVGWAPHWNLWSRKYVPAMSANCTTTLIAARDYDGSKLVNSFSMQLVDRFKKSIIYEMLSLDGNQAKLPSSYVHSLDD</sequence>
<name>A0ABC9B3M4_9POAL</name>
<feature type="region of interest" description="Disordered" evidence="2">
    <location>
        <begin position="211"/>
        <end position="233"/>
    </location>
</feature>
<evidence type="ECO:0000313" key="4">
    <source>
        <dbReference type="Proteomes" id="UP001497457"/>
    </source>
</evidence>
<feature type="compositionally biased region" description="Polar residues" evidence="2">
    <location>
        <begin position="665"/>
        <end position="682"/>
    </location>
</feature>
<feature type="region of interest" description="Disordered" evidence="2">
    <location>
        <begin position="1"/>
        <end position="55"/>
    </location>
</feature>
<feature type="compositionally biased region" description="Pro residues" evidence="2">
    <location>
        <begin position="22"/>
        <end position="40"/>
    </location>
</feature>
<organism evidence="3 4">
    <name type="scientific">Urochloa decumbens</name>
    <dbReference type="NCBI Taxonomy" id="240449"/>
    <lineage>
        <taxon>Eukaryota</taxon>
        <taxon>Viridiplantae</taxon>
        <taxon>Streptophyta</taxon>
        <taxon>Embryophyta</taxon>
        <taxon>Tracheophyta</taxon>
        <taxon>Spermatophyta</taxon>
        <taxon>Magnoliopsida</taxon>
        <taxon>Liliopsida</taxon>
        <taxon>Poales</taxon>
        <taxon>Poaceae</taxon>
        <taxon>PACMAD clade</taxon>
        <taxon>Panicoideae</taxon>
        <taxon>Panicodae</taxon>
        <taxon>Paniceae</taxon>
        <taxon>Melinidinae</taxon>
        <taxon>Urochloa</taxon>
    </lineage>
</organism>
<reference evidence="4" key="1">
    <citation type="submission" date="2024-06" db="EMBL/GenBank/DDBJ databases">
        <authorList>
            <person name="Ryan C."/>
        </authorList>
    </citation>
    <scope>NUCLEOTIDE SEQUENCE [LARGE SCALE GENOMIC DNA]</scope>
</reference>
<keyword evidence="4" id="KW-1185">Reference proteome</keyword>
<dbReference type="AlphaFoldDB" id="A0ABC9B3M4"/>
<feature type="region of interest" description="Disordered" evidence="2">
    <location>
        <begin position="619"/>
        <end position="682"/>
    </location>
</feature>
<dbReference type="Proteomes" id="UP001497457">
    <property type="component" value="Chromosome 24b"/>
</dbReference>
<evidence type="ECO:0000256" key="2">
    <source>
        <dbReference type="SAM" id="MobiDB-lite"/>
    </source>
</evidence>
<evidence type="ECO:0000313" key="3">
    <source>
        <dbReference type="EMBL" id="CAL4990826.1"/>
    </source>
</evidence>
<evidence type="ECO:0000256" key="1">
    <source>
        <dbReference type="SAM" id="Coils"/>
    </source>
</evidence>
<dbReference type="PANTHER" id="PTHR34835:SF63">
    <property type="entry name" value="AMINOTRANSFERASE-LIKE PLANT MOBILE DOMAIN-CONTAINING PROTEIN"/>
    <property type="match status" value="1"/>
</dbReference>
<protein>
    <submittedName>
        <fullName evidence="3">Uncharacterized protein</fullName>
    </submittedName>
</protein>
<feature type="coiled-coil region" evidence="1">
    <location>
        <begin position="135"/>
        <end position="169"/>
    </location>
</feature>
<reference evidence="3 4" key="2">
    <citation type="submission" date="2024-10" db="EMBL/GenBank/DDBJ databases">
        <authorList>
            <person name="Ryan C."/>
        </authorList>
    </citation>
    <scope>NUCLEOTIDE SEQUENCE [LARGE SCALE GENOMIC DNA]</scope>
</reference>
<proteinExistence type="predicted"/>
<gene>
    <name evidence="3" type="ORF">URODEC1_LOCUS60398</name>
</gene>
<dbReference type="EMBL" id="OZ075134">
    <property type="protein sequence ID" value="CAL4990826.1"/>
    <property type="molecule type" value="Genomic_DNA"/>
</dbReference>
<dbReference type="PANTHER" id="PTHR34835">
    <property type="entry name" value="OS07G0283600 PROTEIN-RELATED"/>
    <property type="match status" value="1"/>
</dbReference>
<accession>A0ABC9B3M4</accession>